<evidence type="ECO:0000256" key="1">
    <source>
        <dbReference type="SAM" id="MobiDB-lite"/>
    </source>
</evidence>
<reference evidence="2 3" key="1">
    <citation type="submission" date="2018-09" db="EMBL/GenBank/DDBJ databases">
        <authorList>
            <person name="Wang F."/>
        </authorList>
    </citation>
    <scope>NUCLEOTIDE SEQUENCE [LARGE SCALE GENOMIC DNA]</scope>
    <source>
        <strain evidence="2 3">PLHSC7-2</strain>
    </source>
</reference>
<dbReference type="NCBIfam" id="NF012196">
    <property type="entry name" value="Ig_like_ice"/>
    <property type="match status" value="8"/>
</dbReference>
<gene>
    <name evidence="2" type="ORF">D1Z90_17560</name>
</gene>
<feature type="region of interest" description="Disordered" evidence="1">
    <location>
        <begin position="112"/>
        <end position="137"/>
    </location>
</feature>
<protein>
    <submittedName>
        <fullName evidence="2">Retention module-containing protein</fullName>
    </submittedName>
</protein>
<dbReference type="AlphaFoldDB" id="A0A418YAL4"/>
<dbReference type="NCBIfam" id="NF033510">
    <property type="entry name" value="Ca_tandemer"/>
    <property type="match status" value="8"/>
</dbReference>
<dbReference type="Gene3D" id="2.60.40.10">
    <property type="entry name" value="Immunoglobulins"/>
    <property type="match status" value="8"/>
</dbReference>
<evidence type="ECO:0000313" key="3">
    <source>
        <dbReference type="Proteomes" id="UP000283255"/>
    </source>
</evidence>
<dbReference type="InterPro" id="IPR047777">
    <property type="entry name" value="LapA-like_RM"/>
</dbReference>
<keyword evidence="3" id="KW-1185">Reference proteome</keyword>
<feature type="compositionally biased region" description="Low complexity" evidence="1">
    <location>
        <begin position="116"/>
        <end position="137"/>
    </location>
</feature>
<comment type="caution">
    <text evidence="2">The sequence shown here is derived from an EMBL/GenBank/DDBJ whole genome shotgun (WGS) entry which is preliminary data.</text>
</comment>
<dbReference type="Proteomes" id="UP000283255">
    <property type="component" value="Unassembled WGS sequence"/>
</dbReference>
<dbReference type="EMBL" id="QZCH01000031">
    <property type="protein sequence ID" value="RJG40005.1"/>
    <property type="molecule type" value="Genomic_DNA"/>
</dbReference>
<name>A0A418YAL4_9GAMM</name>
<evidence type="ECO:0000313" key="2">
    <source>
        <dbReference type="EMBL" id="RJG40005.1"/>
    </source>
</evidence>
<dbReference type="SUPFAM" id="SSF141072">
    <property type="entry name" value="CalX-like"/>
    <property type="match status" value="1"/>
</dbReference>
<reference evidence="2 3" key="2">
    <citation type="submission" date="2019-01" db="EMBL/GenBank/DDBJ databases">
        <title>Motilimonas pumilus sp. nov., isolated from the gut of sea cucumber (Apostichopus japonicus).</title>
        <authorList>
            <person name="Wang F.-Q."/>
            <person name="Ren L.-H."/>
            <person name="Lin Y.-W."/>
            <person name="Sun G.-H."/>
            <person name="Du Z.-J."/>
            <person name="Zhao J.-X."/>
            <person name="Liu X.-J."/>
            <person name="Liu L.-J."/>
        </authorList>
    </citation>
    <scope>NUCLEOTIDE SEQUENCE [LARGE SCALE GENOMIC DNA]</scope>
    <source>
        <strain evidence="2 3">PLHSC7-2</strain>
    </source>
</reference>
<dbReference type="InterPro" id="IPR038081">
    <property type="entry name" value="CalX-like_sf"/>
</dbReference>
<dbReference type="InterPro" id="IPR049826">
    <property type="entry name" value="Ig-like_ice"/>
</dbReference>
<dbReference type="InterPro" id="IPR013783">
    <property type="entry name" value="Ig-like_fold"/>
</dbReference>
<accession>A0A418YAL4</accession>
<proteinExistence type="predicted"/>
<sequence length="1258" mass="130235">MEAAEVVMITITVKSISVINKMTGPVFVINGNGEQVQLQLGDKVTPGQVIQADSYESVQLIPVDEVQEPTVASTSDSDLPDGVADEIAALQEALLAGVDPTTSEDFEASAAGVEASNNTGGSNSSSSIGGSSGISRTGEATISTAGYDTSGLVRSPISQPEDTDQLQANTAPILPSVSITAVNNALDSEVNNVIEGNDLIFSVTTENASGGTLTLELNEGSAIAGKDFSSDLEFSLDGGNTWLNYPDSGIQIGEQNTILVRVPTFDDAFQEVPEDLSLSVAVTTPAGTVSDTVDALIHDDTGEQALQPGTDASTEDSVLVSISGPSTVIEGEQTSPYTIRLSEPLSEGQSVTVTLSYSGSATFGSDFTGELQVTIEGPADSAEFTLNTLDDAVKEGLESLVVSISSVTDNQNAFENIEVAGESNEVITDIIDNDLEAEVTLSPDITEDDVINGQEALQDIPVKGQVVGDFQAGDEVYITVNGKEFIGELETDGSFVIDIPGSDLIADEDFVIDAEVVVTDENGNSMTINDSESYNVDTEINAQIKLDSQITFDDVINKTEANSTISVTGKVSGDFTAGDSVTLLINNKTFSGSVDSDGKFSIGVPGSDLVNDNNNEIEATFIATDEVGNTLTVQDTEGYKTKVNISAAIELDSNITSDDLISASEASSLIQVTGKAYGDFQVGNIVSLVVNNNTYKGVIQDLQGNFSIAVAGKDLVADQDSTIYASMVATDGVGNRVQVTDTESYGIDLSLNTAVTLDKNITSDDIVDSEEAAQNIMVSGTASGDFQPGDVVTLAINGNTYIGQVDESGRFQVAVLGSDLYADSDSTIKASLNATTQTGESVLVTDTESYSTVELNNTSLSIDENITSDDVISQIEANQDVPITGKVEGNFSEGDLVTLVVNGKEFTGPINADGRFSIEVPGADLVADVDQTVEAKLTTVDVLGNAVTVTDTESYSVDLTSNTVLQLDSEITADDVINASEAGQQIPVTGKASGDFQAGDMVTLTVNGKIFTGPVDVDGNFSINVPGADLAADSDATIEASLVATNAIGGSQTVTDTEGYSVDTDMTNSAITLDENITADDIINAVEAGQQIPVTGKASGDFQTGDTVTLMVNDKTFTGPVDAEGNFTINVPGADLATDPDTTIEASLAATDAAGNTATVTDTEDYSVNLSVNAAINLDTEITADDIINAAEQSQSIPVTGKASGDFQTGDIVTLTVNGKTFTGPVDVDGNFSINVPGSDLAADPDATIEASLVATNA</sequence>
<feature type="non-terminal residue" evidence="2">
    <location>
        <position position="1258"/>
    </location>
</feature>
<organism evidence="2 3">
    <name type="scientific">Motilimonas pumila</name>
    <dbReference type="NCBI Taxonomy" id="2303987"/>
    <lineage>
        <taxon>Bacteria</taxon>
        <taxon>Pseudomonadati</taxon>
        <taxon>Pseudomonadota</taxon>
        <taxon>Gammaproteobacteria</taxon>
        <taxon>Alteromonadales</taxon>
        <taxon>Alteromonadales genera incertae sedis</taxon>
        <taxon>Motilimonas</taxon>
    </lineage>
</organism>
<dbReference type="Gene3D" id="2.60.40.2030">
    <property type="match status" value="1"/>
</dbReference>
<dbReference type="NCBIfam" id="NF033682">
    <property type="entry name" value="retention_LapA"/>
    <property type="match status" value="1"/>
</dbReference>